<dbReference type="PANTHER" id="PTHR34239">
    <property type="entry name" value="APPLE DOMAIN-CONTAINING PROTEIN"/>
    <property type="match status" value="1"/>
</dbReference>
<feature type="compositionally biased region" description="Acidic residues" evidence="1">
    <location>
        <begin position="161"/>
        <end position="176"/>
    </location>
</feature>
<dbReference type="AlphaFoldDB" id="A0A8S3SGL5"/>
<feature type="compositionally biased region" description="Polar residues" evidence="1">
    <location>
        <begin position="189"/>
        <end position="202"/>
    </location>
</feature>
<gene>
    <name evidence="2" type="ORF">MEDL_33549</name>
</gene>
<dbReference type="Proteomes" id="UP000683360">
    <property type="component" value="Unassembled WGS sequence"/>
</dbReference>
<keyword evidence="3" id="KW-1185">Reference proteome</keyword>
<proteinExistence type="predicted"/>
<comment type="caution">
    <text evidence="2">The sequence shown here is derived from an EMBL/GenBank/DDBJ whole genome shotgun (WGS) entry which is preliminary data.</text>
</comment>
<feature type="region of interest" description="Disordered" evidence="1">
    <location>
        <begin position="59"/>
        <end position="113"/>
    </location>
</feature>
<dbReference type="PANTHER" id="PTHR34239:SF2">
    <property type="entry name" value="TRANSPOSABLE ELEMENT P TRANSPOSASE_THAP9 CONSERVED DOMAIN-CONTAINING PROTEIN"/>
    <property type="match status" value="1"/>
</dbReference>
<dbReference type="EMBL" id="CAJPWZ010001649">
    <property type="protein sequence ID" value="CAG2220114.1"/>
    <property type="molecule type" value="Genomic_DNA"/>
</dbReference>
<evidence type="ECO:0000256" key="1">
    <source>
        <dbReference type="SAM" id="MobiDB-lite"/>
    </source>
</evidence>
<evidence type="ECO:0000313" key="3">
    <source>
        <dbReference type="Proteomes" id="UP000683360"/>
    </source>
</evidence>
<feature type="compositionally biased region" description="Basic residues" evidence="1">
    <location>
        <begin position="408"/>
        <end position="419"/>
    </location>
</feature>
<feature type="region of interest" description="Disordered" evidence="1">
    <location>
        <begin position="407"/>
        <end position="445"/>
    </location>
</feature>
<reference evidence="2" key="1">
    <citation type="submission" date="2021-03" db="EMBL/GenBank/DDBJ databases">
        <authorList>
            <person name="Bekaert M."/>
        </authorList>
    </citation>
    <scope>NUCLEOTIDE SEQUENCE</scope>
</reference>
<dbReference type="OrthoDB" id="6154172at2759"/>
<organism evidence="2 3">
    <name type="scientific">Mytilus edulis</name>
    <name type="common">Blue mussel</name>
    <dbReference type="NCBI Taxonomy" id="6550"/>
    <lineage>
        <taxon>Eukaryota</taxon>
        <taxon>Metazoa</taxon>
        <taxon>Spiralia</taxon>
        <taxon>Lophotrochozoa</taxon>
        <taxon>Mollusca</taxon>
        <taxon>Bivalvia</taxon>
        <taxon>Autobranchia</taxon>
        <taxon>Pteriomorphia</taxon>
        <taxon>Mytilida</taxon>
        <taxon>Mytiloidea</taxon>
        <taxon>Mytilidae</taxon>
        <taxon>Mytilinae</taxon>
        <taxon>Mytilus</taxon>
    </lineage>
</organism>
<accession>A0A8S3SGL5</accession>
<feature type="region of interest" description="Disordered" evidence="1">
    <location>
        <begin position="161"/>
        <end position="209"/>
    </location>
</feature>
<name>A0A8S3SGL5_MYTED</name>
<evidence type="ECO:0000313" key="2">
    <source>
        <dbReference type="EMBL" id="CAG2220114.1"/>
    </source>
</evidence>
<sequence length="445" mass="50691">MRLYNVVYTVIWCDLSTGGQEGHHFEQVTGFETEFNKYSFDGRLLDELLRLDEDEIAYEGKGKGPAKGPAKRKCSKPIVSKSSTGSGPKVNNKDAKGKTLINKGHEVSASTSDSNNNVIINMLTDMRNEQSSTNKRLEDMNKRIDVLYNDEYDEEYDNVGDVDEDMDEVHEPDDGQDTGNEPPCKKQKTLSNSEESRFSSMNKRFRSGERCGDKLDEHLADNITDIFRNGISEEKYRELMKDEKSNRPENCEGLVPVQTDQLVWDLLWPRTRTNDNRMRQCQTTVVRGATYLSKVVNRLDTILGKEDTQNKPELEGILDDCMDSLALFGHANKEICLARRELMKPDVKGEYSHLFNKTQPFNKWLFGGDVSKTVKDIGECSKISNRLSVGNGYSQFRGGFRGGWRSSWNRRRGRGRGGRGRGSASRSIDKSESKNSRWTHNKYRN</sequence>
<protein>
    <submittedName>
        <fullName evidence="2">Uncharacterized protein</fullName>
    </submittedName>
</protein>